<dbReference type="InterPro" id="IPR002575">
    <property type="entry name" value="Aminoglycoside_PTrfase"/>
</dbReference>
<keyword evidence="4" id="KW-0418">Kinase</keyword>
<evidence type="ECO:0000256" key="2">
    <source>
        <dbReference type="ARBA" id="ARBA00022679"/>
    </source>
</evidence>
<dbReference type="GO" id="GO:0005524">
    <property type="term" value="F:ATP binding"/>
    <property type="evidence" value="ECO:0007669"/>
    <property type="project" value="UniProtKB-KW"/>
</dbReference>
<keyword evidence="8" id="KW-1185">Reference proteome</keyword>
<dbReference type="EMBL" id="KN831769">
    <property type="protein sequence ID" value="KIM47664.1"/>
    <property type="molecule type" value="Genomic_DNA"/>
</dbReference>
<dbReference type="Gene3D" id="3.30.200.20">
    <property type="entry name" value="Phosphorylase Kinase, domain 1"/>
    <property type="match status" value="1"/>
</dbReference>
<dbReference type="Gene3D" id="3.90.1200.10">
    <property type="match status" value="1"/>
</dbReference>
<dbReference type="GO" id="GO:0016301">
    <property type="term" value="F:kinase activity"/>
    <property type="evidence" value="ECO:0007669"/>
    <property type="project" value="UniProtKB-KW"/>
</dbReference>
<evidence type="ECO:0000313" key="7">
    <source>
        <dbReference type="EMBL" id="KIM47664.1"/>
    </source>
</evidence>
<organism evidence="7 8">
    <name type="scientific">Hebeloma cylindrosporum</name>
    <dbReference type="NCBI Taxonomy" id="76867"/>
    <lineage>
        <taxon>Eukaryota</taxon>
        <taxon>Fungi</taxon>
        <taxon>Dikarya</taxon>
        <taxon>Basidiomycota</taxon>
        <taxon>Agaricomycotina</taxon>
        <taxon>Agaricomycetes</taxon>
        <taxon>Agaricomycetidae</taxon>
        <taxon>Agaricales</taxon>
        <taxon>Agaricineae</taxon>
        <taxon>Hymenogastraceae</taxon>
        <taxon>Hebeloma</taxon>
    </lineage>
</organism>
<proteinExistence type="inferred from homology"/>
<dbReference type="Proteomes" id="UP000053424">
    <property type="component" value="Unassembled WGS sequence"/>
</dbReference>
<evidence type="ECO:0000259" key="6">
    <source>
        <dbReference type="Pfam" id="PF01636"/>
    </source>
</evidence>
<dbReference type="PANTHER" id="PTHR34273">
    <property type="entry name" value="METHYLTHIORIBOSE KINASE"/>
    <property type="match status" value="1"/>
</dbReference>
<comment type="similarity">
    <text evidence="1">Belongs to the methylthioribose kinase family.</text>
</comment>
<accession>A0A0C3CU85</accession>
<name>A0A0C3CU85_HEBCY</name>
<keyword evidence="2" id="KW-0808">Transferase</keyword>
<keyword evidence="3" id="KW-0547">Nucleotide-binding</keyword>
<dbReference type="AlphaFoldDB" id="A0A0C3CU85"/>
<evidence type="ECO:0000256" key="5">
    <source>
        <dbReference type="ARBA" id="ARBA00022840"/>
    </source>
</evidence>
<feature type="domain" description="Aminoglycoside phosphotransferase" evidence="6">
    <location>
        <begin position="24"/>
        <end position="270"/>
    </location>
</feature>
<sequence>MADTSNVPRRRAHISRETAFAIADITPLSGGTANYVFRLHLLTPYHGRETLVFKHAKPYIKDSQGIAFTLDRQVYEVEALRRVRAWLPADSVVTVPEVHLFDEEAHAIIMDDTGPGSINLKAFMQQGGPSLTMAKNIGESIGLFLGRLHKWGQGNKELCGAVRGNTQAKALAGWAYYGRLKDTLTGAADVPFLSDPPLGVSESDLTVIDRLVEETTRSILQVESSFVMGDFWPGNLMVQLDEAGELKQIYVLDWEITREGLTGIEVGQFAAEIHLLRRCNAELCKDTASLVLEHFLKEYKRAAEPDSEVARRAIVQWGTHMAILGARVQWGDKELSRAIVLEGVRILVDGYQGKLEESFVAPLL</sequence>
<dbReference type="OrthoDB" id="25129at2759"/>
<dbReference type="InterPro" id="IPR011009">
    <property type="entry name" value="Kinase-like_dom_sf"/>
</dbReference>
<dbReference type="HOGENOM" id="CLU_059226_1_1_1"/>
<evidence type="ECO:0000256" key="4">
    <source>
        <dbReference type="ARBA" id="ARBA00022777"/>
    </source>
</evidence>
<gene>
    <name evidence="7" type="ORF">M413DRAFT_15805</name>
</gene>
<evidence type="ECO:0000256" key="3">
    <source>
        <dbReference type="ARBA" id="ARBA00022741"/>
    </source>
</evidence>
<evidence type="ECO:0000313" key="8">
    <source>
        <dbReference type="Proteomes" id="UP000053424"/>
    </source>
</evidence>
<dbReference type="STRING" id="686832.A0A0C3CU85"/>
<dbReference type="Pfam" id="PF01636">
    <property type="entry name" value="APH"/>
    <property type="match status" value="1"/>
</dbReference>
<reference evidence="7 8" key="1">
    <citation type="submission" date="2014-04" db="EMBL/GenBank/DDBJ databases">
        <authorList>
            <consortium name="DOE Joint Genome Institute"/>
            <person name="Kuo A."/>
            <person name="Gay G."/>
            <person name="Dore J."/>
            <person name="Kohler A."/>
            <person name="Nagy L.G."/>
            <person name="Floudas D."/>
            <person name="Copeland A."/>
            <person name="Barry K.W."/>
            <person name="Cichocki N."/>
            <person name="Veneault-Fourrey C."/>
            <person name="LaButti K."/>
            <person name="Lindquist E.A."/>
            <person name="Lipzen A."/>
            <person name="Lundell T."/>
            <person name="Morin E."/>
            <person name="Murat C."/>
            <person name="Sun H."/>
            <person name="Tunlid A."/>
            <person name="Henrissat B."/>
            <person name="Grigoriev I.V."/>
            <person name="Hibbett D.S."/>
            <person name="Martin F."/>
            <person name="Nordberg H.P."/>
            <person name="Cantor M.N."/>
            <person name="Hua S.X."/>
        </authorList>
    </citation>
    <scope>NUCLEOTIDE SEQUENCE [LARGE SCALE GENOMIC DNA]</scope>
    <source>
        <strain evidence="8">h7</strain>
    </source>
</reference>
<reference evidence="8" key="2">
    <citation type="submission" date="2015-01" db="EMBL/GenBank/DDBJ databases">
        <title>Evolutionary Origins and Diversification of the Mycorrhizal Mutualists.</title>
        <authorList>
            <consortium name="DOE Joint Genome Institute"/>
            <consortium name="Mycorrhizal Genomics Consortium"/>
            <person name="Kohler A."/>
            <person name="Kuo A."/>
            <person name="Nagy L.G."/>
            <person name="Floudas D."/>
            <person name="Copeland A."/>
            <person name="Barry K.W."/>
            <person name="Cichocki N."/>
            <person name="Veneault-Fourrey C."/>
            <person name="LaButti K."/>
            <person name="Lindquist E.A."/>
            <person name="Lipzen A."/>
            <person name="Lundell T."/>
            <person name="Morin E."/>
            <person name="Murat C."/>
            <person name="Riley R."/>
            <person name="Ohm R."/>
            <person name="Sun H."/>
            <person name="Tunlid A."/>
            <person name="Henrissat B."/>
            <person name="Grigoriev I.V."/>
            <person name="Hibbett D.S."/>
            <person name="Martin F."/>
        </authorList>
    </citation>
    <scope>NUCLEOTIDE SEQUENCE [LARGE SCALE GENOMIC DNA]</scope>
    <source>
        <strain evidence="8">h7</strain>
    </source>
</reference>
<evidence type="ECO:0000256" key="1">
    <source>
        <dbReference type="ARBA" id="ARBA00010165"/>
    </source>
</evidence>
<keyword evidence="5" id="KW-0067">ATP-binding</keyword>
<dbReference type="SUPFAM" id="SSF56112">
    <property type="entry name" value="Protein kinase-like (PK-like)"/>
    <property type="match status" value="1"/>
</dbReference>
<protein>
    <recommendedName>
        <fullName evidence="6">Aminoglycoside phosphotransferase domain-containing protein</fullName>
    </recommendedName>
</protein>
<dbReference type="PANTHER" id="PTHR34273:SF2">
    <property type="entry name" value="METHYLTHIORIBOSE KINASE"/>
    <property type="match status" value="1"/>
</dbReference>